<reference evidence="2 3" key="1">
    <citation type="submission" date="2015-09" db="EMBL/GenBank/DDBJ databases">
        <title>Draft genome sequence of Aliiroseovarius crassostreae CV919-312TSm, the causative agent of Roseovarius Oyster Disease (formerly Juvenile Oyster Disease).</title>
        <authorList>
            <person name="Kessner L."/>
            <person name="Spinard E."/>
            <person name="Nelson D."/>
        </authorList>
    </citation>
    <scope>NUCLEOTIDE SEQUENCE [LARGE SCALE GENOMIC DNA]</scope>
    <source>
        <strain evidence="2 3">CV919-312</strain>
    </source>
</reference>
<feature type="region of interest" description="Disordered" evidence="1">
    <location>
        <begin position="1"/>
        <end position="22"/>
    </location>
</feature>
<dbReference type="AlphaFoldDB" id="A0A0P7IK82"/>
<proteinExistence type="predicted"/>
<protein>
    <submittedName>
        <fullName evidence="2">Uncharacterized protein</fullName>
    </submittedName>
</protein>
<evidence type="ECO:0000256" key="1">
    <source>
        <dbReference type="SAM" id="MobiDB-lite"/>
    </source>
</evidence>
<evidence type="ECO:0000313" key="3">
    <source>
        <dbReference type="Proteomes" id="UP000050471"/>
    </source>
</evidence>
<name>A0A0P7IK82_9RHOB</name>
<sequence>MFASGLRDQAGKSNGQGEHGGTPLCFTARYAICDRPCVATMFAQPSRCAKVPPPVSEPP</sequence>
<keyword evidence="3" id="KW-1185">Reference proteome</keyword>
<gene>
    <name evidence="2" type="ORF">AKJ29_17760</name>
</gene>
<comment type="caution">
    <text evidence="2">The sequence shown here is derived from an EMBL/GenBank/DDBJ whole genome shotgun (WGS) entry which is preliminary data.</text>
</comment>
<accession>A0A0P7IK82</accession>
<organism evidence="2 3">
    <name type="scientific">Aliiroseovarius crassostreae</name>
    <dbReference type="NCBI Taxonomy" id="154981"/>
    <lineage>
        <taxon>Bacteria</taxon>
        <taxon>Pseudomonadati</taxon>
        <taxon>Pseudomonadota</taxon>
        <taxon>Alphaproteobacteria</taxon>
        <taxon>Rhodobacterales</taxon>
        <taxon>Paracoccaceae</taxon>
        <taxon>Aliiroseovarius</taxon>
    </lineage>
</organism>
<evidence type="ECO:0000313" key="2">
    <source>
        <dbReference type="EMBL" id="KPN64457.1"/>
    </source>
</evidence>
<dbReference type="STRING" id="154981.AKJ29_17760"/>
<dbReference type="EMBL" id="LKBA01000004">
    <property type="protein sequence ID" value="KPN64457.1"/>
    <property type="molecule type" value="Genomic_DNA"/>
</dbReference>
<dbReference type="Proteomes" id="UP000050471">
    <property type="component" value="Unassembled WGS sequence"/>
</dbReference>